<protein>
    <submittedName>
        <fullName evidence="1">Uncharacterized protein</fullName>
    </submittedName>
</protein>
<evidence type="ECO:0000313" key="1">
    <source>
        <dbReference type="EMBL" id="KKL61558.1"/>
    </source>
</evidence>
<gene>
    <name evidence="1" type="ORF">LCGC14_2194100</name>
</gene>
<proteinExistence type="predicted"/>
<reference evidence="1" key="1">
    <citation type="journal article" date="2015" name="Nature">
        <title>Complex archaea that bridge the gap between prokaryotes and eukaryotes.</title>
        <authorList>
            <person name="Spang A."/>
            <person name="Saw J.H."/>
            <person name="Jorgensen S.L."/>
            <person name="Zaremba-Niedzwiedzka K."/>
            <person name="Martijn J."/>
            <person name="Lind A.E."/>
            <person name="van Eijk R."/>
            <person name="Schleper C."/>
            <person name="Guy L."/>
            <person name="Ettema T.J."/>
        </authorList>
    </citation>
    <scope>NUCLEOTIDE SEQUENCE</scope>
</reference>
<name>A0A0F9DIP4_9ZZZZ</name>
<comment type="caution">
    <text evidence="1">The sequence shown here is derived from an EMBL/GenBank/DDBJ whole genome shotgun (WGS) entry which is preliminary data.</text>
</comment>
<dbReference type="AlphaFoldDB" id="A0A0F9DIP4"/>
<sequence>MENKTTTELLELLHKKGTSSDKNYDEDIYQEALAELIKRSPFWEILDEDWEEGLPTAWETIKELQEEVRLLKRHKHEQRSGDVMIRI</sequence>
<accession>A0A0F9DIP4</accession>
<dbReference type="EMBL" id="LAZR01028782">
    <property type="protein sequence ID" value="KKL61558.1"/>
    <property type="molecule type" value="Genomic_DNA"/>
</dbReference>
<organism evidence="1">
    <name type="scientific">marine sediment metagenome</name>
    <dbReference type="NCBI Taxonomy" id="412755"/>
    <lineage>
        <taxon>unclassified sequences</taxon>
        <taxon>metagenomes</taxon>
        <taxon>ecological metagenomes</taxon>
    </lineage>
</organism>